<protein>
    <submittedName>
        <fullName evidence="2">Putative Pc18g03370 protein</fullName>
    </submittedName>
</protein>
<feature type="region of interest" description="Disordered" evidence="1">
    <location>
        <begin position="1"/>
        <end position="50"/>
    </location>
</feature>
<evidence type="ECO:0000313" key="2">
    <source>
        <dbReference type="EMBL" id="CEJ91867.1"/>
    </source>
</evidence>
<feature type="compositionally biased region" description="Polar residues" evidence="1">
    <location>
        <begin position="16"/>
        <end position="29"/>
    </location>
</feature>
<name>A0A0A1TN50_9HYPO</name>
<dbReference type="OrthoDB" id="5397087at2759"/>
<accession>A0A0A1TN50</accession>
<keyword evidence="3" id="KW-1185">Reference proteome</keyword>
<dbReference type="STRING" id="1531966.A0A0A1TN50"/>
<dbReference type="AlphaFoldDB" id="A0A0A1TN50"/>
<dbReference type="HOGENOM" id="CLU_039192_0_0_1"/>
<sequence length="354" mass="39126">MAPTKKSKNSPEAVASPSSSGSQLKANTGRSHEENQERAYIAASRRTDRSIEARVQSARMASEIHKKRTGKSFRITEEIVIKEEMYEEEDDIYLRSYRRLGSNMQTSSANMNSRAEAFINNKVAMSSLAAKTDDDWRENEINKLFAQSFGNVTSQVPRMVPQVTPQQIPQPAAMNMAPTSPLQAGFPPVNFPAPQPAVQQLPIQQPPVQAPMPQPPLNANLELQFATGLPSGPTEMPLPTHQLDAMPRQPPFHVDSPIDLGPRQTSAFTPRMSPEGYLLTPGSETGTQMDQQLQEWLVADALYNPRDAAKFGNTLDMTFPTTGMSMGVMEDPMAPVDDQPQWDAFINDSAWAQE</sequence>
<organism evidence="2 3">
    <name type="scientific">[Torrubiella] hemipterigena</name>
    <dbReference type="NCBI Taxonomy" id="1531966"/>
    <lineage>
        <taxon>Eukaryota</taxon>
        <taxon>Fungi</taxon>
        <taxon>Dikarya</taxon>
        <taxon>Ascomycota</taxon>
        <taxon>Pezizomycotina</taxon>
        <taxon>Sordariomycetes</taxon>
        <taxon>Hypocreomycetidae</taxon>
        <taxon>Hypocreales</taxon>
        <taxon>Clavicipitaceae</taxon>
        <taxon>Clavicipitaceae incertae sedis</taxon>
        <taxon>'Torrubiella' clade</taxon>
    </lineage>
</organism>
<evidence type="ECO:0000256" key="1">
    <source>
        <dbReference type="SAM" id="MobiDB-lite"/>
    </source>
</evidence>
<dbReference type="EMBL" id="CDHN01000004">
    <property type="protein sequence ID" value="CEJ91867.1"/>
    <property type="molecule type" value="Genomic_DNA"/>
</dbReference>
<reference evidence="2 3" key="1">
    <citation type="journal article" date="2015" name="Genome Announc.">
        <title>Draft Genome Sequence and Gene Annotation of the Entomopathogenic Fungus Verticillium hemipterigenum.</title>
        <authorList>
            <person name="Horn F."/>
            <person name="Habel A."/>
            <person name="Scharf D.H."/>
            <person name="Dworschak J."/>
            <person name="Brakhage A.A."/>
            <person name="Guthke R."/>
            <person name="Hertweck C."/>
            <person name="Linde J."/>
        </authorList>
    </citation>
    <scope>NUCLEOTIDE SEQUENCE [LARGE SCALE GENOMIC DNA]</scope>
</reference>
<dbReference type="Proteomes" id="UP000039046">
    <property type="component" value="Unassembled WGS sequence"/>
</dbReference>
<evidence type="ECO:0000313" key="3">
    <source>
        <dbReference type="Proteomes" id="UP000039046"/>
    </source>
</evidence>
<gene>
    <name evidence="2" type="ORF">VHEMI07555</name>
</gene>
<proteinExistence type="predicted"/>